<sequence>MFMSIYKETCFLTTKSFEMFLVDVGFVARKMNVLVILAALASGGLCNLPPGQQLSSAQQLPTQQTVYIQESTAPPKTVSQYTSVSSPAAAAGHLAHSATAAGASLSNSYPTAFAGSARNFGSAKSIASFPSYSRSYQRLAAQPTLSKTYTSYVTTPSYSTTVSPTYSTVYSTPRSSSFSSGAVSTAATPVTSYPVSYSTPTVSTFSSSFPTYVTPTAPSSYPAYTTSVSSTSSPFFKAYSTPATVTTTYPAANGFKSTFSDYNVYSSASPQIFRDSSRPVVTQFSSPGLWTSQGTSRSFSSNGHAPVTIQKSTTFTPVKPTLTAYVDKVTLHPLFGQYNTALKNLDSQYSTQQFSQSSPITNVIGTTVYTKPAYNSYSSISSVPIAYSTPASWAVYPTAQSVSLPAAKSYSYSVPAASHGSHWSGNSNLSSSSAYNVHPSAYTYTLHGAPLAREYHTLESPHAHTWNTANTWGSLPTAKQLYVS</sequence>
<dbReference type="RefSeq" id="XP_013162109.1">
    <property type="nucleotide sequence ID" value="XM_013306655.1"/>
</dbReference>
<reference evidence="1" key="1">
    <citation type="submission" date="2025-08" db="UniProtKB">
        <authorList>
            <consortium name="RefSeq"/>
        </authorList>
    </citation>
    <scope>IDENTIFICATION</scope>
</reference>
<dbReference type="AlphaFoldDB" id="A0AAJ6YZH8"/>
<gene>
    <name evidence="1" type="primary">LOC106113748</name>
</gene>
<evidence type="ECO:0000313" key="1">
    <source>
        <dbReference type="RefSeq" id="XP_013162109.1"/>
    </source>
</evidence>
<dbReference type="KEGG" id="pxu:106113748"/>
<accession>A0AAJ6YZH8</accession>
<protein>
    <submittedName>
        <fullName evidence="1">Mucin-5AC-like</fullName>
    </submittedName>
</protein>
<name>A0AAJ6YZH8_PAPXU</name>
<organism evidence="1">
    <name type="scientific">Papilio xuthus</name>
    <name type="common">Asian swallowtail butterfly</name>
    <dbReference type="NCBI Taxonomy" id="66420"/>
    <lineage>
        <taxon>Eukaryota</taxon>
        <taxon>Metazoa</taxon>
        <taxon>Ecdysozoa</taxon>
        <taxon>Arthropoda</taxon>
        <taxon>Hexapoda</taxon>
        <taxon>Insecta</taxon>
        <taxon>Pterygota</taxon>
        <taxon>Neoptera</taxon>
        <taxon>Endopterygota</taxon>
        <taxon>Lepidoptera</taxon>
        <taxon>Glossata</taxon>
        <taxon>Ditrysia</taxon>
        <taxon>Papilionoidea</taxon>
        <taxon>Papilionidae</taxon>
        <taxon>Papilioninae</taxon>
        <taxon>Papilio</taxon>
    </lineage>
</organism>
<dbReference type="Proteomes" id="UP000694872">
    <property type="component" value="Unplaced"/>
</dbReference>
<proteinExistence type="predicted"/>